<dbReference type="STRING" id="1461694.ATO9_11820"/>
<dbReference type="NCBIfam" id="NF005968">
    <property type="entry name" value="PRK08057.1-2"/>
    <property type="match status" value="1"/>
</dbReference>
<dbReference type="AlphaFoldDB" id="A0A0A0EE41"/>
<keyword evidence="2" id="KW-0169">Cobalamin biosynthesis</keyword>
<dbReference type="Proteomes" id="UP000030004">
    <property type="component" value="Unassembled WGS sequence"/>
</dbReference>
<keyword evidence="5" id="KW-1185">Reference proteome</keyword>
<dbReference type="UniPathway" id="UPA00148"/>
<dbReference type="GO" id="GO:0016994">
    <property type="term" value="F:precorrin-6A reductase activity"/>
    <property type="evidence" value="ECO:0007669"/>
    <property type="project" value="InterPro"/>
</dbReference>
<gene>
    <name evidence="4" type="ORF">ATO9_11820</name>
</gene>
<dbReference type="EMBL" id="AQQX01000004">
    <property type="protein sequence ID" value="KGM48328.1"/>
    <property type="molecule type" value="Genomic_DNA"/>
</dbReference>
<evidence type="ECO:0000313" key="4">
    <source>
        <dbReference type="EMBL" id="KGM48328.1"/>
    </source>
</evidence>
<evidence type="ECO:0000256" key="3">
    <source>
        <dbReference type="ARBA" id="ARBA00023002"/>
    </source>
</evidence>
<organism evidence="4 5">
    <name type="scientific">Pseudooceanicola atlanticus</name>
    <dbReference type="NCBI Taxonomy" id="1461694"/>
    <lineage>
        <taxon>Bacteria</taxon>
        <taxon>Pseudomonadati</taxon>
        <taxon>Pseudomonadota</taxon>
        <taxon>Alphaproteobacteria</taxon>
        <taxon>Rhodobacterales</taxon>
        <taxon>Paracoccaceae</taxon>
        <taxon>Pseudooceanicola</taxon>
    </lineage>
</organism>
<dbReference type="Pfam" id="PF02571">
    <property type="entry name" value="CbiJ"/>
    <property type="match status" value="1"/>
</dbReference>
<dbReference type="OrthoDB" id="5183775at2"/>
<dbReference type="PANTHER" id="PTHR36925:SF1">
    <property type="entry name" value="COBALT-PRECORRIN-6A REDUCTASE"/>
    <property type="match status" value="1"/>
</dbReference>
<dbReference type="GO" id="GO:0009236">
    <property type="term" value="P:cobalamin biosynthetic process"/>
    <property type="evidence" value="ECO:0007669"/>
    <property type="project" value="UniProtKB-UniPathway"/>
</dbReference>
<dbReference type="PANTHER" id="PTHR36925">
    <property type="entry name" value="COBALT-PRECORRIN-6A REDUCTASE"/>
    <property type="match status" value="1"/>
</dbReference>
<keyword evidence="3" id="KW-0560">Oxidoreductase</keyword>
<accession>A0A0A0EE41</accession>
<protein>
    <submittedName>
        <fullName evidence="4">Precorrin-6x reductase</fullName>
    </submittedName>
</protein>
<evidence type="ECO:0000313" key="5">
    <source>
        <dbReference type="Proteomes" id="UP000030004"/>
    </source>
</evidence>
<sequence length="242" mass="25935">MILLLAGTAEARALAEGLAGAGVAACASFVGAVAEIDRIALPHRVGGFGGETGFRRYLSEEGITAVIDATHPFAAQITPRTARVCGDLGLPYLRLQRPTWQAGEGDRWTFVARPEDLPRVIPQGTRIFLSVGRKELARYQGLEGREVVLRSIDPPGDLPDGWRCVQGRPPFPVEEEKALFALTGIEWVVTKNAGGASSMAKLVAARQLGLAVAMIERPPLPEGVDVAEDVETALHWAREHAS</sequence>
<dbReference type="RefSeq" id="WP_043748969.1">
    <property type="nucleotide sequence ID" value="NZ_AQQX01000004.1"/>
</dbReference>
<dbReference type="eggNOG" id="COG2099">
    <property type="taxonomic scope" value="Bacteria"/>
</dbReference>
<name>A0A0A0EE41_9RHOB</name>
<dbReference type="NCBIfam" id="TIGR00715">
    <property type="entry name" value="precor6x_red"/>
    <property type="match status" value="1"/>
</dbReference>
<reference evidence="4 5" key="1">
    <citation type="journal article" date="2015" name="Antonie Van Leeuwenhoek">
        <title>Pseudooceanicola atlanticus gen. nov. sp. nov., isolated from surface seawater of the Atlantic Ocean and reclassification of Oceanicola batsensis, Oceanicola marinus, Oceanicola nitratireducens, Oceanicola nanhaiensis, Oceanicola antarcticus and Oceanicola flagellatus, as Pseudooceanicola batsensis comb. nov., Pseudooceanicola marinus comb. nov., Pseudooceanicola nitratireducens comb. nov., Pseudooceanicola nanhaiensis comb. nov., Pseudooceanicola antarcticus comb. nov., and Pseudooceanicola flagellatus comb. nov.</title>
        <authorList>
            <person name="Lai Q."/>
            <person name="Li G."/>
            <person name="Liu X."/>
            <person name="Du Y."/>
            <person name="Sun F."/>
            <person name="Shao Z."/>
        </authorList>
    </citation>
    <scope>NUCLEOTIDE SEQUENCE [LARGE SCALE GENOMIC DNA]</scope>
    <source>
        <strain evidence="4 5">22II-s11g</strain>
    </source>
</reference>
<comment type="caution">
    <text evidence="4">The sequence shown here is derived from an EMBL/GenBank/DDBJ whole genome shotgun (WGS) entry which is preliminary data.</text>
</comment>
<dbReference type="PROSITE" id="PS51014">
    <property type="entry name" value="COBK_CBIJ"/>
    <property type="match status" value="1"/>
</dbReference>
<proteinExistence type="predicted"/>
<comment type="pathway">
    <text evidence="1">Cofactor biosynthesis; adenosylcobalamin biosynthesis.</text>
</comment>
<evidence type="ECO:0000256" key="1">
    <source>
        <dbReference type="ARBA" id="ARBA00004953"/>
    </source>
</evidence>
<dbReference type="InterPro" id="IPR003723">
    <property type="entry name" value="Precorrin-6x_reduct"/>
</dbReference>
<evidence type="ECO:0000256" key="2">
    <source>
        <dbReference type="ARBA" id="ARBA00022573"/>
    </source>
</evidence>